<sequence length="107" mass="12260">MFAIWLAGAACNAGFAQQHKTLVSEKEHKTLVSEKDKLLTHEMLVTQYHFPVKKNTGNPEKDQQVYAATKQKWVAANQELYRRYNSQGIKSSKENRRKTQPVLSPSK</sequence>
<evidence type="ECO:0000256" key="1">
    <source>
        <dbReference type="SAM" id="MobiDB-lite"/>
    </source>
</evidence>
<name>A0ABS1C1X4_9BACT</name>
<proteinExistence type="predicted"/>
<evidence type="ECO:0000313" key="2">
    <source>
        <dbReference type="EMBL" id="MBK0402560.1"/>
    </source>
</evidence>
<comment type="caution">
    <text evidence="2">The sequence shown here is derived from an EMBL/GenBank/DDBJ whole genome shotgun (WGS) entry which is preliminary data.</text>
</comment>
<organism evidence="2 3">
    <name type="scientific">Adhaeribacter terrigena</name>
    <dbReference type="NCBI Taxonomy" id="2793070"/>
    <lineage>
        <taxon>Bacteria</taxon>
        <taxon>Pseudomonadati</taxon>
        <taxon>Bacteroidota</taxon>
        <taxon>Cytophagia</taxon>
        <taxon>Cytophagales</taxon>
        <taxon>Hymenobacteraceae</taxon>
        <taxon>Adhaeribacter</taxon>
    </lineage>
</organism>
<accession>A0ABS1C1X4</accession>
<dbReference type="RefSeq" id="WP_200505305.1">
    <property type="nucleotide sequence ID" value="NZ_JAEHFX010000002.1"/>
</dbReference>
<dbReference type="EMBL" id="JAEHFX010000002">
    <property type="protein sequence ID" value="MBK0402560.1"/>
    <property type="molecule type" value="Genomic_DNA"/>
</dbReference>
<reference evidence="2 3" key="1">
    <citation type="submission" date="2020-12" db="EMBL/GenBank/DDBJ databases">
        <title>Bacterial novel species Adhaeribacter sp. BT258 isolated from soil.</title>
        <authorList>
            <person name="Jung H.-Y."/>
        </authorList>
    </citation>
    <scope>NUCLEOTIDE SEQUENCE [LARGE SCALE GENOMIC DNA]</scope>
    <source>
        <strain evidence="2 3">BT258</strain>
    </source>
</reference>
<dbReference type="Proteomes" id="UP000644147">
    <property type="component" value="Unassembled WGS sequence"/>
</dbReference>
<keyword evidence="3" id="KW-1185">Reference proteome</keyword>
<protein>
    <submittedName>
        <fullName evidence="2">Uncharacterized protein</fullName>
    </submittedName>
</protein>
<gene>
    <name evidence="2" type="ORF">I5M27_06155</name>
</gene>
<evidence type="ECO:0000313" key="3">
    <source>
        <dbReference type="Proteomes" id="UP000644147"/>
    </source>
</evidence>
<feature type="region of interest" description="Disordered" evidence="1">
    <location>
        <begin position="85"/>
        <end position="107"/>
    </location>
</feature>